<dbReference type="STRING" id="543526.Htur_2948"/>
<evidence type="ECO:0008006" key="3">
    <source>
        <dbReference type="Google" id="ProtNLM"/>
    </source>
</evidence>
<dbReference type="InterPro" id="IPR017850">
    <property type="entry name" value="Alkaline_phosphatase_core_sf"/>
</dbReference>
<keyword evidence="2" id="KW-1185">Reference proteome</keyword>
<dbReference type="KEGG" id="htu:Htur_2948"/>
<dbReference type="SUPFAM" id="SSF53649">
    <property type="entry name" value="Alkaline phosphatase-like"/>
    <property type="match status" value="1"/>
</dbReference>
<dbReference type="AlphaFoldDB" id="D2RY70"/>
<gene>
    <name evidence="1" type="ordered locus">Htur_2948</name>
</gene>
<organism evidence="1 2">
    <name type="scientific">Haloterrigena turkmenica (strain ATCC 51198 / DSM 5511 / JCM 9101 / NCIMB 13204 / VKM B-1734 / 4k)</name>
    <name type="common">Halococcus turkmenicus</name>
    <dbReference type="NCBI Taxonomy" id="543526"/>
    <lineage>
        <taxon>Archaea</taxon>
        <taxon>Methanobacteriati</taxon>
        <taxon>Methanobacteriota</taxon>
        <taxon>Stenosarchaea group</taxon>
        <taxon>Halobacteria</taxon>
        <taxon>Halobacteriales</taxon>
        <taxon>Natrialbaceae</taxon>
        <taxon>Haloterrigena</taxon>
    </lineage>
</organism>
<dbReference type="Proteomes" id="UP000001903">
    <property type="component" value="Chromosome"/>
</dbReference>
<dbReference type="eggNOG" id="arCOG04525">
    <property type="taxonomic scope" value="Archaea"/>
</dbReference>
<evidence type="ECO:0000313" key="1">
    <source>
        <dbReference type="EMBL" id="ADB61816.1"/>
    </source>
</evidence>
<sequence length="326" mass="37820">MSIQTPFHTSIMKNHYTFENLKRAIRNPVLIGREAVRLTSWPIHKGYGKYTDRKYGEGIDVMAEDWDNLFILDACRYDYFERLNTVDGTLYKAPSKGKKSWEFMRENFAIGEFHDTVYVTANPFSTDLDEDTFYHIDHLHADRWDEDIGTVQPDDVVSAAIEAHEQYPDKRLIVHFMQPHRPYLGETADELRRRLDLQGYGKHEEGIQIWGAVKQRDVTFQEIRDAYTESLEIALDHVEELLEEVSGKSVVTADHGEMLGERVFPFTSRVWGHMEGFSTPTLREVPWLVIDADERREIRSSDPIESEGDLDDDEIADRLEALGYAD</sequence>
<protein>
    <recommendedName>
        <fullName evidence="3">Sulfatase</fullName>
    </recommendedName>
</protein>
<dbReference type="EMBL" id="CP001860">
    <property type="protein sequence ID" value="ADB61816.1"/>
    <property type="molecule type" value="Genomic_DNA"/>
</dbReference>
<evidence type="ECO:0000313" key="2">
    <source>
        <dbReference type="Proteomes" id="UP000001903"/>
    </source>
</evidence>
<dbReference type="HOGENOM" id="CLU_069530_0_0_2"/>
<proteinExistence type="predicted"/>
<accession>D2RY70</accession>
<dbReference type="Gene3D" id="3.40.720.10">
    <property type="entry name" value="Alkaline Phosphatase, subunit A"/>
    <property type="match status" value="1"/>
</dbReference>
<name>D2RY70_HALTV</name>
<reference evidence="1 2" key="1">
    <citation type="journal article" date="2010" name="Stand. Genomic Sci.">
        <title>Complete genome sequence of Haloterrigena turkmenica type strain (4k).</title>
        <authorList>
            <person name="Saunders E."/>
            <person name="Tindall B.J."/>
            <person name="Fahnrich R."/>
            <person name="Lapidus A."/>
            <person name="Copeland A."/>
            <person name="Del Rio T.G."/>
            <person name="Lucas S."/>
            <person name="Chen F."/>
            <person name="Tice H."/>
            <person name="Cheng J.F."/>
            <person name="Han C."/>
            <person name="Detter J.C."/>
            <person name="Bruce D."/>
            <person name="Goodwin L."/>
            <person name="Chain P."/>
            <person name="Pitluck S."/>
            <person name="Pati A."/>
            <person name="Ivanova N."/>
            <person name="Mavromatis K."/>
            <person name="Chen A."/>
            <person name="Palaniappan K."/>
            <person name="Land M."/>
            <person name="Hauser L."/>
            <person name="Chang Y.J."/>
            <person name="Jeffries C.D."/>
            <person name="Brettin T."/>
            <person name="Rohde M."/>
            <person name="Goker M."/>
            <person name="Bristow J."/>
            <person name="Eisen J.A."/>
            <person name="Markowitz V."/>
            <person name="Hugenholtz P."/>
            <person name="Klenk H.P."/>
            <person name="Kyrpides N.C."/>
        </authorList>
    </citation>
    <scope>NUCLEOTIDE SEQUENCE [LARGE SCALE GENOMIC DNA]</scope>
    <source>
        <strain evidence="2">ATCC 51198 / DSM 5511 / JCM 9101 / NCIMB 13204 / VKM B-1734 / 4k</strain>
    </source>
</reference>